<sequence length="57" mass="6159">MMIKVNEDESFSVGQNETLGAPSMNSFHGRCFRGATAQIDMFSDGLPTDGRCRGGKC</sequence>
<evidence type="ECO:0000313" key="1">
    <source>
        <dbReference type="EMBL" id="OWT43177.1"/>
    </source>
</evidence>
<dbReference type="Proteomes" id="UP000078397">
    <property type="component" value="Unassembled WGS sequence"/>
</dbReference>
<dbReference type="EMBL" id="LSBJ02000003">
    <property type="protein sequence ID" value="OWT43177.1"/>
    <property type="molecule type" value="Genomic_DNA"/>
</dbReference>
<name>A0A219AQW4_METCM</name>
<reference evidence="1 2" key="1">
    <citation type="journal article" date="2016" name="PLoS Pathog.">
        <title>Biosynthesis of antibiotic leucinostatins in bio-control fungus Purpureocillium lilacinum and their inhibition on phytophthora revealed by genome mining.</title>
        <authorList>
            <person name="Wang G."/>
            <person name="Liu Z."/>
            <person name="Lin R."/>
            <person name="Li E."/>
            <person name="Mao Z."/>
            <person name="Ling J."/>
            <person name="Yang Y."/>
            <person name="Yin W.B."/>
            <person name="Xie B."/>
        </authorList>
    </citation>
    <scope>NUCLEOTIDE SEQUENCE [LARGE SCALE GENOMIC DNA]</scope>
    <source>
        <strain evidence="1">170</strain>
    </source>
</reference>
<dbReference type="AlphaFoldDB" id="A0A219AQW4"/>
<dbReference type="GeneID" id="33936583"/>
<dbReference type="KEGG" id="pchm:VFPPC_17647"/>
<keyword evidence="2" id="KW-1185">Reference proteome</keyword>
<comment type="caution">
    <text evidence="1">The sequence shown here is derived from an EMBL/GenBank/DDBJ whole genome shotgun (WGS) entry which is preliminary data.</text>
</comment>
<dbReference type="RefSeq" id="XP_022285623.1">
    <property type="nucleotide sequence ID" value="XM_022429339.1"/>
</dbReference>
<protein>
    <submittedName>
        <fullName evidence="1">Uncharacterized protein</fullName>
    </submittedName>
</protein>
<proteinExistence type="predicted"/>
<evidence type="ECO:0000313" key="2">
    <source>
        <dbReference type="Proteomes" id="UP000078397"/>
    </source>
</evidence>
<accession>A0A219AQW4</accession>
<gene>
    <name evidence="1" type="ORF">VFPPC_17647</name>
</gene>
<organism evidence="1 2">
    <name type="scientific">Pochonia chlamydosporia 170</name>
    <dbReference type="NCBI Taxonomy" id="1380566"/>
    <lineage>
        <taxon>Eukaryota</taxon>
        <taxon>Fungi</taxon>
        <taxon>Dikarya</taxon>
        <taxon>Ascomycota</taxon>
        <taxon>Pezizomycotina</taxon>
        <taxon>Sordariomycetes</taxon>
        <taxon>Hypocreomycetidae</taxon>
        <taxon>Hypocreales</taxon>
        <taxon>Clavicipitaceae</taxon>
        <taxon>Pochonia</taxon>
    </lineage>
</organism>